<sequence length="127" mass="13690">MKSLLLVAFLLPVAPQLGDADLGAITRAISKGDAAALGAFFDDSVEVSILSKDEIYPKAKAEAVVAGFFQKYPPASFSTVHKGTAPNKNSEYCIGNLLAGGKTFRVYIYMKAVGDKQLIQELRFDEE</sequence>
<name>A0A5C6RHH1_9BACT</name>
<proteinExistence type="predicted"/>
<gene>
    <name evidence="1" type="ORF">FRY97_17275</name>
</gene>
<dbReference type="AlphaFoldDB" id="A0A5C6RHH1"/>
<dbReference type="RefSeq" id="WP_147168823.1">
    <property type="nucleotide sequence ID" value="NZ_VOOR01000045.1"/>
</dbReference>
<protein>
    <submittedName>
        <fullName evidence="1">DUF4783 domain-containing protein</fullName>
    </submittedName>
</protein>
<evidence type="ECO:0000313" key="1">
    <source>
        <dbReference type="EMBL" id="TXB61781.1"/>
    </source>
</evidence>
<dbReference type="OrthoDB" id="1524766at2"/>
<comment type="caution">
    <text evidence="1">The sequence shown here is derived from an EMBL/GenBank/DDBJ whole genome shotgun (WGS) entry which is preliminary data.</text>
</comment>
<keyword evidence="2" id="KW-1185">Reference proteome</keyword>
<organism evidence="1 2">
    <name type="scientific">Phaeodactylibacter luteus</name>
    <dbReference type="NCBI Taxonomy" id="1564516"/>
    <lineage>
        <taxon>Bacteria</taxon>
        <taxon>Pseudomonadati</taxon>
        <taxon>Bacteroidota</taxon>
        <taxon>Saprospiria</taxon>
        <taxon>Saprospirales</taxon>
        <taxon>Haliscomenobacteraceae</taxon>
        <taxon>Phaeodactylibacter</taxon>
    </lineage>
</organism>
<dbReference type="Pfam" id="PF16022">
    <property type="entry name" value="DUF4783"/>
    <property type="match status" value="1"/>
</dbReference>
<dbReference type="EMBL" id="VOOR01000045">
    <property type="protein sequence ID" value="TXB61781.1"/>
    <property type="molecule type" value="Genomic_DNA"/>
</dbReference>
<dbReference type="Proteomes" id="UP000321580">
    <property type="component" value="Unassembled WGS sequence"/>
</dbReference>
<dbReference type="Gene3D" id="3.10.450.50">
    <property type="match status" value="1"/>
</dbReference>
<dbReference type="InterPro" id="IPR031977">
    <property type="entry name" value="DUF4783"/>
</dbReference>
<evidence type="ECO:0000313" key="2">
    <source>
        <dbReference type="Proteomes" id="UP000321580"/>
    </source>
</evidence>
<accession>A0A5C6RHH1</accession>
<reference evidence="1 2" key="1">
    <citation type="submission" date="2019-08" db="EMBL/GenBank/DDBJ databases">
        <title>Genome of Phaeodactylibacter luteus.</title>
        <authorList>
            <person name="Bowman J.P."/>
        </authorList>
    </citation>
    <scope>NUCLEOTIDE SEQUENCE [LARGE SCALE GENOMIC DNA]</scope>
    <source>
        <strain evidence="1 2">KCTC 42180</strain>
    </source>
</reference>